<reference evidence="1" key="1">
    <citation type="journal article" date="2021" name="Proc. Natl. Acad. Sci. U.S.A.">
        <title>A Catalog of Tens of Thousands of Viruses from Human Metagenomes Reveals Hidden Associations with Chronic Diseases.</title>
        <authorList>
            <person name="Tisza M.J."/>
            <person name="Buck C.B."/>
        </authorList>
    </citation>
    <scope>NUCLEOTIDE SEQUENCE</scope>
    <source>
        <strain evidence="1">CtnMR5</strain>
    </source>
</reference>
<evidence type="ECO:0000313" key="1">
    <source>
        <dbReference type="EMBL" id="DAF90873.1"/>
    </source>
</evidence>
<protein>
    <submittedName>
        <fullName evidence="1">Glycosylhydrolase</fullName>
    </submittedName>
</protein>
<proteinExistence type="predicted"/>
<sequence>MKASDLKEILRICRRIGIELVSELQDFARREQRPGESLLDALKRYELEVFYE</sequence>
<dbReference type="EMBL" id="BK016039">
    <property type="protein sequence ID" value="DAF90873.1"/>
    <property type="molecule type" value="Genomic_DNA"/>
</dbReference>
<accession>A0A8S5U8R4</accession>
<name>A0A8S5U8R4_9CAUD</name>
<organism evidence="1">
    <name type="scientific">Siphoviridae sp. ctnMR5</name>
    <dbReference type="NCBI Taxonomy" id="2825658"/>
    <lineage>
        <taxon>Viruses</taxon>
        <taxon>Duplodnaviria</taxon>
        <taxon>Heunggongvirae</taxon>
        <taxon>Uroviricota</taxon>
        <taxon>Caudoviricetes</taxon>
    </lineage>
</organism>